<evidence type="ECO:0000313" key="1">
    <source>
        <dbReference type="EMBL" id="ADD96112.1"/>
    </source>
</evidence>
<dbReference type="Gene3D" id="3.40.50.300">
    <property type="entry name" value="P-loop containing nucleotide triphosphate hydrolases"/>
    <property type="match status" value="1"/>
</dbReference>
<proteinExistence type="predicted"/>
<reference evidence="1" key="1">
    <citation type="journal article" date="2010" name="ISME J.">
        <title>Metagenome of the Mediterranean deep chlorophyll maximum studied by direct and fosmid library 454 pyrosequencing.</title>
        <authorList>
            <person name="Ghai R."/>
            <person name="Martin-Cuadrado A.B."/>
            <person name="Molto A.G."/>
            <person name="Heredia I.G."/>
            <person name="Cabrera R."/>
            <person name="Martin J."/>
            <person name="Verdu M."/>
            <person name="Deschamps P."/>
            <person name="Moreira D."/>
            <person name="Lopez-Garcia P."/>
            <person name="Mira A."/>
            <person name="Rodriguez-Valera F."/>
        </authorList>
    </citation>
    <scope>NUCLEOTIDE SEQUENCE</scope>
</reference>
<name>D6PK61_9ZZZZ</name>
<dbReference type="EMBL" id="GU943119">
    <property type="protein sequence ID" value="ADD96112.1"/>
    <property type="molecule type" value="Genomic_DNA"/>
</dbReference>
<sequence length="555" mass="63260">MKWTPHPILKIPTRVEAEALKDQGKLIELYERREELIQLEASDPYNYGTDYHNTAGVFDHWKDVDDAIDDPDVDVIYIFGGNRGGKSRYLASRMVRAMVNRPNMRIWSCHSSNDSSIQVQQPYIHTYLPQQWLAQKKAVRSVANISFTQKNGFSGRTIVGPNHSQMWFKNYTQDLSTLEGTELDLIWFDELVPQSWVETLKYRLVSRKGKMLITFTPIEGYSSAVKSAMEGAIIEETREAKLIDPNSPGNIPGVPKGHMPYRARTKNGSGKIFWFYSEWNPYTPFDRLQKTLKGRTREELEIRAYGYVSNPVTGKFPRFTDRNIVKASDIPRQGTNYMVCDPTPGDRNWFFLWARVDDLGRVFIYREFPDYKNHGEWAVPSSKLDGKPGPAQTADCGRNINQWKNLIRELEKSDGGIHERYIDPRAGRTAVLGQREHNQSLIDLLAQPDRGAGGQVTKDGLHFVPASMAHIDESVALVNNLFAYNLSEEVTVLNEPKLYISEDCGNLIYSLKTWTNADGDKGASKDPCDALRYLILMDPMYVSRQADYSTEPGSY</sequence>
<accession>D6PK61</accession>
<dbReference type="AlphaFoldDB" id="D6PK61"/>
<organism evidence="1">
    <name type="scientific">uncultured organism MedDCM-OCT-S04-C6</name>
    <dbReference type="NCBI Taxonomy" id="743618"/>
    <lineage>
        <taxon>unclassified sequences</taxon>
        <taxon>environmental samples</taxon>
    </lineage>
</organism>
<dbReference type="InterPro" id="IPR027417">
    <property type="entry name" value="P-loop_NTPase"/>
</dbReference>
<dbReference type="Gene3D" id="3.30.420.280">
    <property type="match status" value="1"/>
</dbReference>
<protein>
    <submittedName>
        <fullName evidence="1">Uncharacterized protein</fullName>
    </submittedName>
</protein>